<evidence type="ECO:0000256" key="25">
    <source>
        <dbReference type="PROSITE-ProRule" id="PRU00076"/>
    </source>
</evidence>
<dbReference type="SMART" id="SM00042">
    <property type="entry name" value="CUB"/>
    <property type="match status" value="1"/>
</dbReference>
<evidence type="ECO:0000256" key="14">
    <source>
        <dbReference type="ARBA" id="ARBA00023098"/>
    </source>
</evidence>
<reference evidence="29" key="1">
    <citation type="submission" date="2025-08" db="UniProtKB">
        <authorList>
            <consortium name="RefSeq"/>
        </authorList>
    </citation>
    <scope>IDENTIFICATION</scope>
    <source>
        <tissue evidence="29">Whole sample</tissue>
    </source>
</reference>
<keyword evidence="14" id="KW-0443">Lipid metabolism</keyword>
<dbReference type="GO" id="GO:0005509">
    <property type="term" value="F:calcium ion binding"/>
    <property type="evidence" value="ECO:0007669"/>
    <property type="project" value="InterPro"/>
</dbReference>
<keyword evidence="18" id="KW-0753">Steroid metabolism</keyword>
<dbReference type="InterPro" id="IPR018097">
    <property type="entry name" value="EGF_Ca-bd_CS"/>
</dbReference>
<gene>
    <name evidence="29" type="primary">LOC111104828</name>
</gene>
<dbReference type="PANTHER" id="PTHR24251">
    <property type="entry name" value="OVOCHYMASE-RELATED"/>
    <property type="match status" value="1"/>
</dbReference>
<dbReference type="CDD" id="cd00054">
    <property type="entry name" value="EGF_CA"/>
    <property type="match status" value="1"/>
</dbReference>
<keyword evidence="3" id="KW-0813">Transport</keyword>
<dbReference type="Proteomes" id="UP000694844">
    <property type="component" value="Chromosome 7"/>
</dbReference>
<dbReference type="KEGG" id="cvn:111104828"/>
<evidence type="ECO:0000259" key="27">
    <source>
        <dbReference type="PROSITE" id="PS50026"/>
    </source>
</evidence>
<keyword evidence="19" id="KW-0458">Lysosome</keyword>
<dbReference type="SMART" id="SM00179">
    <property type="entry name" value="EGF_CA"/>
    <property type="match status" value="1"/>
</dbReference>
<comment type="caution">
    <text evidence="25">Lacks conserved residue(s) required for the propagation of feature annotation.</text>
</comment>
<organism evidence="28 29">
    <name type="scientific">Crassostrea virginica</name>
    <name type="common">Eastern oyster</name>
    <dbReference type="NCBI Taxonomy" id="6565"/>
    <lineage>
        <taxon>Eukaryota</taxon>
        <taxon>Metazoa</taxon>
        <taxon>Spiralia</taxon>
        <taxon>Lophotrochozoa</taxon>
        <taxon>Mollusca</taxon>
        <taxon>Bivalvia</taxon>
        <taxon>Autobranchia</taxon>
        <taxon>Pteriomorphia</taxon>
        <taxon>Ostreida</taxon>
        <taxon>Ostreoidea</taxon>
        <taxon>Ostreidae</taxon>
        <taxon>Crassostrea</taxon>
    </lineage>
</organism>
<evidence type="ECO:0000256" key="2">
    <source>
        <dbReference type="ARBA" id="ARBA00004202"/>
    </source>
</evidence>
<evidence type="ECO:0000256" key="9">
    <source>
        <dbReference type="ARBA" id="ARBA00022685"/>
    </source>
</evidence>
<dbReference type="RefSeq" id="XP_022294683.1">
    <property type="nucleotide sequence ID" value="XM_022438975.1"/>
</dbReference>
<dbReference type="InterPro" id="IPR035914">
    <property type="entry name" value="Sperma_CUB_dom_sf"/>
</dbReference>
<dbReference type="SMART" id="SM00181">
    <property type="entry name" value="EGF"/>
    <property type="match status" value="1"/>
</dbReference>
<dbReference type="PROSITE" id="PS00010">
    <property type="entry name" value="ASX_HYDROXYL"/>
    <property type="match status" value="1"/>
</dbReference>
<dbReference type="OrthoDB" id="41109at2759"/>
<keyword evidence="11" id="KW-0677">Repeat</keyword>
<accession>A0A8B8AVG4</accession>
<dbReference type="Pfam" id="PF00431">
    <property type="entry name" value="CUB"/>
    <property type="match status" value="1"/>
</dbReference>
<protein>
    <recommendedName>
        <fullName evidence="22">Cubilin</fullName>
    </recommendedName>
</protein>
<keyword evidence="6" id="KW-0153">Cholesterol metabolism</keyword>
<dbReference type="Gene3D" id="2.60.120.290">
    <property type="entry name" value="Spermadhesin, CUB domain"/>
    <property type="match status" value="1"/>
</dbReference>
<evidence type="ECO:0000256" key="15">
    <source>
        <dbReference type="ARBA" id="ARBA00023136"/>
    </source>
</evidence>
<evidence type="ECO:0000256" key="23">
    <source>
        <dbReference type="ARBA" id="ARBA00049611"/>
    </source>
</evidence>
<dbReference type="GeneID" id="111104828"/>
<dbReference type="Pfam" id="PF12947">
    <property type="entry name" value="EGF_3"/>
    <property type="match status" value="1"/>
</dbReference>
<evidence type="ECO:0000256" key="11">
    <source>
        <dbReference type="ARBA" id="ARBA00022737"/>
    </source>
</evidence>
<dbReference type="PROSITE" id="PS50026">
    <property type="entry name" value="EGF_3"/>
    <property type="match status" value="1"/>
</dbReference>
<comment type="subcellular location">
    <subcellularLocation>
        <location evidence="2">Cell membrane</location>
        <topology evidence="2">Peripheral membrane protein</topology>
    </subcellularLocation>
    <subcellularLocation>
        <location evidence="1">Endosome</location>
    </subcellularLocation>
    <subcellularLocation>
        <location evidence="21">Lysosome membrane</location>
        <topology evidence="21">Peripheral membrane protein</topology>
    </subcellularLocation>
</comment>
<keyword evidence="8" id="KW-0846">Cobalamin</keyword>
<keyword evidence="15" id="KW-0472">Membrane</keyword>
<dbReference type="AlphaFoldDB" id="A0A8B8AVG4"/>
<dbReference type="SUPFAM" id="SSF49854">
    <property type="entry name" value="Spermadhesin, CUB domain"/>
    <property type="match status" value="1"/>
</dbReference>
<evidence type="ECO:0000256" key="21">
    <source>
        <dbReference type="ARBA" id="ARBA00023765"/>
    </source>
</evidence>
<evidence type="ECO:0000256" key="12">
    <source>
        <dbReference type="ARBA" id="ARBA00022753"/>
    </source>
</evidence>
<name>A0A8B8AVG4_CRAVI</name>
<keyword evidence="28" id="KW-1185">Reference proteome</keyword>
<evidence type="ECO:0000256" key="17">
    <source>
        <dbReference type="ARBA" id="ARBA00023166"/>
    </source>
</evidence>
<evidence type="ECO:0000256" key="5">
    <source>
        <dbReference type="ARBA" id="ARBA00022536"/>
    </source>
</evidence>
<feature type="domain" description="CUB" evidence="26">
    <location>
        <begin position="7"/>
        <end position="129"/>
    </location>
</feature>
<evidence type="ECO:0000256" key="4">
    <source>
        <dbReference type="ARBA" id="ARBA00022475"/>
    </source>
</evidence>
<keyword evidence="9" id="KW-0165">Cleavage on pair of basic residues</keyword>
<dbReference type="InterPro" id="IPR000742">
    <property type="entry name" value="EGF"/>
</dbReference>
<dbReference type="Gene3D" id="2.10.25.10">
    <property type="entry name" value="Laminin"/>
    <property type="match status" value="1"/>
</dbReference>
<dbReference type="GO" id="GO:0005886">
    <property type="term" value="C:plasma membrane"/>
    <property type="evidence" value="ECO:0007669"/>
    <property type="project" value="UniProtKB-SubCell"/>
</dbReference>
<evidence type="ECO:0000313" key="29">
    <source>
        <dbReference type="RefSeq" id="XP_022294683.1"/>
    </source>
</evidence>
<dbReference type="PROSITE" id="PS01180">
    <property type="entry name" value="CUB"/>
    <property type="match status" value="1"/>
</dbReference>
<dbReference type="InterPro" id="IPR000859">
    <property type="entry name" value="CUB_dom"/>
</dbReference>
<evidence type="ECO:0000256" key="8">
    <source>
        <dbReference type="ARBA" id="ARBA00022628"/>
    </source>
</evidence>
<dbReference type="GO" id="GO:0031419">
    <property type="term" value="F:cobalamin binding"/>
    <property type="evidence" value="ECO:0007669"/>
    <property type="project" value="UniProtKB-KW"/>
</dbReference>
<evidence type="ECO:0000256" key="16">
    <source>
        <dbReference type="ARBA" id="ARBA00023157"/>
    </source>
</evidence>
<evidence type="ECO:0000256" key="22">
    <source>
        <dbReference type="ARBA" id="ARBA00023878"/>
    </source>
</evidence>
<evidence type="ECO:0000256" key="1">
    <source>
        <dbReference type="ARBA" id="ARBA00004177"/>
    </source>
</evidence>
<dbReference type="PROSITE" id="PS01187">
    <property type="entry name" value="EGF_CA"/>
    <property type="match status" value="1"/>
</dbReference>
<evidence type="ECO:0000256" key="20">
    <source>
        <dbReference type="ARBA" id="ARBA00023285"/>
    </source>
</evidence>
<proteinExistence type="predicted"/>
<evidence type="ECO:0000259" key="26">
    <source>
        <dbReference type="PROSITE" id="PS01180"/>
    </source>
</evidence>
<comment type="subunit">
    <text evidence="24">Interacts with AMN. Component of the cubam complex composed of one CUBN trimer and one AMN chain. The cubam complex can dimerize. Interacts with LRP2 in a dual-receptor complex in a calcium-dependent manner. Found in a complex with PID1/PCLI1, LRP1 and CUBNI. Interacts with LRP1 and PID1/PCLI1.</text>
</comment>
<evidence type="ECO:0000313" key="28">
    <source>
        <dbReference type="Proteomes" id="UP000694844"/>
    </source>
</evidence>
<evidence type="ECO:0000256" key="19">
    <source>
        <dbReference type="ARBA" id="ARBA00023228"/>
    </source>
</evidence>
<evidence type="ECO:0000256" key="6">
    <source>
        <dbReference type="ARBA" id="ARBA00022548"/>
    </source>
</evidence>
<dbReference type="InterPro" id="IPR024731">
    <property type="entry name" value="NELL2-like_EGF"/>
</dbReference>
<keyword evidence="7" id="KW-0597">Phosphoprotein</keyword>
<keyword evidence="13" id="KW-0653">Protein transport</keyword>
<evidence type="ECO:0000256" key="24">
    <source>
        <dbReference type="ARBA" id="ARBA00049703"/>
    </source>
</evidence>
<keyword evidence="12" id="KW-0967">Endosome</keyword>
<evidence type="ECO:0000256" key="7">
    <source>
        <dbReference type="ARBA" id="ARBA00022553"/>
    </source>
</evidence>
<dbReference type="GO" id="GO:0005765">
    <property type="term" value="C:lysosomal membrane"/>
    <property type="evidence" value="ECO:0007669"/>
    <property type="project" value="UniProtKB-SubCell"/>
</dbReference>
<keyword evidence="4" id="KW-1003">Cell membrane</keyword>
<keyword evidence="20" id="KW-0170">Cobalt</keyword>
<dbReference type="GO" id="GO:0008203">
    <property type="term" value="P:cholesterol metabolic process"/>
    <property type="evidence" value="ECO:0007669"/>
    <property type="project" value="UniProtKB-KW"/>
</dbReference>
<keyword evidence="10" id="KW-0732">Signal</keyword>
<evidence type="ECO:0000256" key="18">
    <source>
        <dbReference type="ARBA" id="ARBA00023221"/>
    </source>
</evidence>
<comment type="function">
    <text evidence="23">Endocytic receptor which plays a role in lipoprotein, vitamin and iron metabolism by facilitating their uptake. Acts together with LRP2 to mediate endocytosis of high-density lipoproteins, GC, hemoglobin, ALB, TF and SCGB1A1. Acts together with AMN to mediate endocytosis of the CBLIF-cobalamin complex. Binds to ALB, MB, Kappa and lambda-light chains, TF, hemoglobin, GC, SCGB1A1, APOA1, high density lipoprotein, and the CBLIF-cobalamin complex. Ligand binding requires calcium. Serves as important transporter in several absorptive epithelia, including intestine, renal proximal tubules and embryonic yolk sac. May play an important role in the development of the peri-implantation embryo through internalization of APOA1 and cholesterol. Binds to LGALS3 at the maternal-fetal interface.</text>
</comment>
<dbReference type="InterPro" id="IPR001881">
    <property type="entry name" value="EGF-like_Ca-bd_dom"/>
</dbReference>
<dbReference type="GO" id="GO:0005768">
    <property type="term" value="C:endosome"/>
    <property type="evidence" value="ECO:0007669"/>
    <property type="project" value="UniProtKB-SubCell"/>
</dbReference>
<dbReference type="GO" id="GO:0015031">
    <property type="term" value="P:protein transport"/>
    <property type="evidence" value="ECO:0007669"/>
    <property type="project" value="UniProtKB-KW"/>
</dbReference>
<evidence type="ECO:0000256" key="13">
    <source>
        <dbReference type="ARBA" id="ARBA00022927"/>
    </source>
</evidence>
<feature type="domain" description="EGF-like" evidence="27">
    <location>
        <begin position="130"/>
        <end position="168"/>
    </location>
</feature>
<keyword evidence="16" id="KW-1015">Disulfide bond</keyword>
<dbReference type="CDD" id="cd00041">
    <property type="entry name" value="CUB"/>
    <property type="match status" value="1"/>
</dbReference>
<dbReference type="FunFam" id="2.10.25.10:FF:000038">
    <property type="entry name" value="Fibrillin 2"/>
    <property type="match status" value="1"/>
</dbReference>
<keyword evidence="17" id="KW-1207">Sterol metabolism</keyword>
<evidence type="ECO:0000256" key="3">
    <source>
        <dbReference type="ARBA" id="ARBA00022448"/>
    </source>
</evidence>
<keyword evidence="5 25" id="KW-0245">EGF-like domain</keyword>
<sequence length="216" mass="24060">MTYIGVCPSTGTTIPALDSAQFLTSNNFPDRYENNEECDLVISADEGKVVNYTYEFTNMEEYVPSRRRVNCYDTIEMYNGLTTDDALFDSCDPFFPQITGVSEGRNLRIRYKTGSFIQYRGFLMRYLQQDVDECAMTPGPCHNNAFCVNSEGSFQCICKPEFTGNGFECQEIPVQPLGKYLLPVLASSVGTGLSGAMLLALLFAANSSRPPTIWTP</sequence>
<evidence type="ECO:0000256" key="10">
    <source>
        <dbReference type="ARBA" id="ARBA00022729"/>
    </source>
</evidence>
<dbReference type="SUPFAM" id="SSF57196">
    <property type="entry name" value="EGF/Laminin"/>
    <property type="match status" value="1"/>
</dbReference>
<dbReference type="InterPro" id="IPR000152">
    <property type="entry name" value="EGF-type_Asp/Asn_hydroxyl_site"/>
</dbReference>